<feature type="signal peptide" evidence="1">
    <location>
        <begin position="1"/>
        <end position="26"/>
    </location>
</feature>
<dbReference type="InterPro" id="IPR011105">
    <property type="entry name" value="Cell_wall_hydrolase_SleB"/>
</dbReference>
<feature type="domain" description="LysM" evidence="2">
    <location>
        <begin position="27"/>
        <end position="70"/>
    </location>
</feature>
<dbReference type="Pfam" id="PF01476">
    <property type="entry name" value="LysM"/>
    <property type="match status" value="2"/>
</dbReference>
<proteinExistence type="predicted"/>
<reference evidence="3 4" key="1">
    <citation type="journal article" date="2019" name="Int. J. Syst. Evol. Microbiol.">
        <title>Clostridium fermenticellae sp. nov., isolated from the mud in a fermentation cellar for the production of the Chinese liquor, baijiu.</title>
        <authorList>
            <person name="Xu P.X."/>
            <person name="Chai L.J."/>
            <person name="Qiu T."/>
            <person name="Zhang X.J."/>
            <person name="Lu Z.M."/>
            <person name="Xiao C."/>
            <person name="Wang S.T."/>
            <person name="Shen C.H."/>
            <person name="Shi J.S."/>
            <person name="Xu Z.H."/>
        </authorList>
    </citation>
    <scope>NUCLEOTIDE SEQUENCE [LARGE SCALE GENOMIC DNA]</scope>
    <source>
        <strain evidence="3 4">JN500901</strain>
    </source>
</reference>
<dbReference type="KEGG" id="cfer:D4Z93_07995"/>
<dbReference type="Gene3D" id="6.20.240.60">
    <property type="match status" value="1"/>
</dbReference>
<dbReference type="EMBL" id="CP032416">
    <property type="protein sequence ID" value="AYD40469.1"/>
    <property type="molecule type" value="Genomic_DNA"/>
</dbReference>
<dbReference type="InterPro" id="IPR018392">
    <property type="entry name" value="LysM"/>
</dbReference>
<dbReference type="SUPFAM" id="SSF54106">
    <property type="entry name" value="LysM domain"/>
    <property type="match status" value="2"/>
</dbReference>
<dbReference type="AlphaFoldDB" id="A0A386H418"/>
<dbReference type="OrthoDB" id="9785345at2"/>
<dbReference type="InterPro" id="IPR036779">
    <property type="entry name" value="LysM_dom_sf"/>
</dbReference>
<dbReference type="PROSITE" id="PS51782">
    <property type="entry name" value="LYSM"/>
    <property type="match status" value="2"/>
</dbReference>
<dbReference type="SMART" id="SM00257">
    <property type="entry name" value="LysM"/>
    <property type="match status" value="2"/>
</dbReference>
<keyword evidence="1" id="KW-0732">Signal</keyword>
<keyword evidence="4" id="KW-1185">Reference proteome</keyword>
<name>A0A386H418_9CLOT</name>
<accession>A0A386H418</accession>
<dbReference type="GO" id="GO:0008932">
    <property type="term" value="F:lytic endotransglycosylase activity"/>
    <property type="evidence" value="ECO:0007669"/>
    <property type="project" value="TreeGrafter"/>
</dbReference>
<dbReference type="Gene3D" id="1.10.10.2520">
    <property type="entry name" value="Cell wall hydrolase SleB, domain 1"/>
    <property type="match status" value="1"/>
</dbReference>
<evidence type="ECO:0000259" key="2">
    <source>
        <dbReference type="PROSITE" id="PS51782"/>
    </source>
</evidence>
<evidence type="ECO:0000313" key="3">
    <source>
        <dbReference type="EMBL" id="AYD40469.1"/>
    </source>
</evidence>
<dbReference type="PANTHER" id="PTHR33734">
    <property type="entry name" value="LYSM DOMAIN-CONTAINING GPI-ANCHORED PROTEIN 2"/>
    <property type="match status" value="1"/>
</dbReference>
<gene>
    <name evidence="3" type="ORF">D4Z93_07995</name>
</gene>
<dbReference type="Proteomes" id="UP000266301">
    <property type="component" value="Chromosome"/>
</dbReference>
<dbReference type="GO" id="GO:0016787">
    <property type="term" value="F:hydrolase activity"/>
    <property type="evidence" value="ECO:0007669"/>
    <property type="project" value="InterPro"/>
</dbReference>
<evidence type="ECO:0000256" key="1">
    <source>
        <dbReference type="SAM" id="SignalP"/>
    </source>
</evidence>
<protein>
    <submittedName>
        <fullName evidence="3">LysM peptidoglycan-binding domain-containing protein</fullName>
    </submittedName>
</protein>
<dbReference type="RefSeq" id="WP_119972256.1">
    <property type="nucleotide sequence ID" value="NZ_CP032416.1"/>
</dbReference>
<organism evidence="3 4">
    <name type="scientific">Clostridium fermenticellae</name>
    <dbReference type="NCBI Taxonomy" id="2068654"/>
    <lineage>
        <taxon>Bacteria</taxon>
        <taxon>Bacillati</taxon>
        <taxon>Bacillota</taxon>
        <taxon>Clostridia</taxon>
        <taxon>Eubacteriales</taxon>
        <taxon>Clostridiaceae</taxon>
        <taxon>Clostridium</taxon>
    </lineage>
</organism>
<dbReference type="PANTHER" id="PTHR33734:SF22">
    <property type="entry name" value="MEMBRANE-BOUND LYTIC MUREIN TRANSGLYCOSYLASE D"/>
    <property type="match status" value="1"/>
</dbReference>
<evidence type="ECO:0000313" key="4">
    <source>
        <dbReference type="Proteomes" id="UP000266301"/>
    </source>
</evidence>
<dbReference type="Pfam" id="PF07486">
    <property type="entry name" value="Hydrolase_2"/>
    <property type="match status" value="1"/>
</dbReference>
<feature type="domain" description="LysM" evidence="2">
    <location>
        <begin position="73"/>
        <end position="116"/>
    </location>
</feature>
<sequence>MLKFKSIGTLLVGVSLSLFAFTPVQAASYKVTQGDSLFTIGKLFYTNSNDLMKNNNLKNSNVYPGQTLNVPADIYTVKNGDSLYFIAKKYGITTDQLKKANDKWDNTIYSGQKLNVPAANTSYDNNVQAVSTTKNSNTNSVISYNNNDLDLLARLVMSESQGQPYKAEVGVAAVVVNRVKSSEFPNSISSVIYQKSDNYYQFTPVQNGWINKAASDEAKKAALDALQGYDPTNGAIYYFDDSATNSWLWSRPITLRSGKMVFTH</sequence>
<dbReference type="CDD" id="cd00118">
    <property type="entry name" value="LysM"/>
    <property type="match status" value="2"/>
</dbReference>
<feature type="chain" id="PRO_5017176727" evidence="1">
    <location>
        <begin position="27"/>
        <end position="264"/>
    </location>
</feature>
<dbReference type="Gene3D" id="3.10.350.10">
    <property type="entry name" value="LysM domain"/>
    <property type="match status" value="2"/>
</dbReference>
<dbReference type="InterPro" id="IPR042047">
    <property type="entry name" value="SleB_dom1"/>
</dbReference>